<reference evidence="1 2" key="1">
    <citation type="submission" date="2024-05" db="EMBL/GenBank/DDBJ databases">
        <title>Genome sequencing and assembly of Indian major carp, Cirrhinus mrigala (Hamilton, 1822).</title>
        <authorList>
            <person name="Mohindra V."/>
            <person name="Chowdhury L.M."/>
            <person name="Lal K."/>
            <person name="Jena J.K."/>
        </authorList>
    </citation>
    <scope>NUCLEOTIDE SEQUENCE [LARGE SCALE GENOMIC DNA]</scope>
    <source>
        <strain evidence="1">CM1030</strain>
        <tissue evidence="1">Blood</tissue>
    </source>
</reference>
<dbReference type="AlphaFoldDB" id="A0ABD0QYG3"/>
<gene>
    <name evidence="1" type="ORF">M9458_013927</name>
</gene>
<dbReference type="EMBL" id="JAMKFB020000006">
    <property type="protein sequence ID" value="KAL0191229.1"/>
    <property type="molecule type" value="Genomic_DNA"/>
</dbReference>
<sequence>VIGLMCTGGYLVWRNWRRRNTKSMNFDNPVYRKTTEDDDDEIHIGRSEQIGHVYPAVSGSARQPYLALPLGGGIPDPAAHWYSGAPMLSSA</sequence>
<evidence type="ECO:0000313" key="1">
    <source>
        <dbReference type="EMBL" id="KAL0191229.1"/>
    </source>
</evidence>
<feature type="non-terminal residue" evidence="1">
    <location>
        <position position="1"/>
    </location>
</feature>
<organism evidence="1 2">
    <name type="scientific">Cirrhinus mrigala</name>
    <name type="common">Mrigala</name>
    <dbReference type="NCBI Taxonomy" id="683832"/>
    <lineage>
        <taxon>Eukaryota</taxon>
        <taxon>Metazoa</taxon>
        <taxon>Chordata</taxon>
        <taxon>Craniata</taxon>
        <taxon>Vertebrata</taxon>
        <taxon>Euteleostomi</taxon>
        <taxon>Actinopterygii</taxon>
        <taxon>Neopterygii</taxon>
        <taxon>Teleostei</taxon>
        <taxon>Ostariophysi</taxon>
        <taxon>Cypriniformes</taxon>
        <taxon>Cyprinidae</taxon>
        <taxon>Labeoninae</taxon>
        <taxon>Labeonini</taxon>
        <taxon>Cirrhinus</taxon>
    </lineage>
</organism>
<name>A0ABD0QYG3_CIRMR</name>
<proteinExistence type="predicted"/>
<protein>
    <submittedName>
        <fullName evidence="1">Uncharacterized protein</fullName>
    </submittedName>
</protein>
<comment type="caution">
    <text evidence="1">The sequence shown here is derived from an EMBL/GenBank/DDBJ whole genome shotgun (WGS) entry which is preliminary data.</text>
</comment>
<feature type="non-terminal residue" evidence="1">
    <location>
        <position position="91"/>
    </location>
</feature>
<dbReference type="Proteomes" id="UP001529510">
    <property type="component" value="Unassembled WGS sequence"/>
</dbReference>
<evidence type="ECO:0000313" key="2">
    <source>
        <dbReference type="Proteomes" id="UP001529510"/>
    </source>
</evidence>
<keyword evidence="2" id="KW-1185">Reference proteome</keyword>
<accession>A0ABD0QYG3</accession>